<evidence type="ECO:0000256" key="2">
    <source>
        <dbReference type="PROSITE-ProRule" id="PRU00703"/>
    </source>
</evidence>
<evidence type="ECO:0000313" key="5">
    <source>
        <dbReference type="Proteomes" id="UP000251341"/>
    </source>
</evidence>
<sequence>MGERLTVGEICTREVTFADKDTNLVTAAQLMRRDHVGALVVVDHLNGERKVSGLLTDRDIVTCVIAQGIDPGPLFVEDIMSAPVITVQEDDSLIDLMRTMRTNGIRRVPVVNEKQDLVGLVTLDDVLRLLAQEFGLLVAAIDKSTQREVKRRP</sequence>
<dbReference type="Pfam" id="PF00571">
    <property type="entry name" value="CBS"/>
    <property type="match status" value="2"/>
</dbReference>
<comment type="caution">
    <text evidence="4">The sequence shown here is derived from an EMBL/GenBank/DDBJ whole genome shotgun (WGS) entry which is preliminary data.</text>
</comment>
<keyword evidence="1 2" id="KW-0129">CBS domain</keyword>
<dbReference type="CDD" id="cd17775">
    <property type="entry name" value="CBS_pair_bact_arch"/>
    <property type="match status" value="1"/>
</dbReference>
<dbReference type="PROSITE" id="PS51371">
    <property type="entry name" value="CBS"/>
    <property type="match status" value="2"/>
</dbReference>
<dbReference type="GO" id="GO:0016301">
    <property type="term" value="F:kinase activity"/>
    <property type="evidence" value="ECO:0007669"/>
    <property type="project" value="UniProtKB-KW"/>
</dbReference>
<organism evidence="4 5">
    <name type="scientific">Limnohabitans curvus</name>
    <dbReference type="NCBI Taxonomy" id="323423"/>
    <lineage>
        <taxon>Bacteria</taxon>
        <taxon>Pseudomonadati</taxon>
        <taxon>Pseudomonadota</taxon>
        <taxon>Betaproteobacteria</taxon>
        <taxon>Burkholderiales</taxon>
        <taxon>Comamonadaceae</taxon>
        <taxon>Limnohabitans</taxon>
    </lineage>
</organism>
<feature type="domain" description="CBS" evidence="3">
    <location>
        <begin position="11"/>
        <end position="71"/>
    </location>
</feature>
<dbReference type="Gene3D" id="3.10.580.10">
    <property type="entry name" value="CBS-domain"/>
    <property type="match status" value="1"/>
</dbReference>
<evidence type="ECO:0000259" key="3">
    <source>
        <dbReference type="PROSITE" id="PS51371"/>
    </source>
</evidence>
<dbReference type="InterPro" id="IPR000644">
    <property type="entry name" value="CBS_dom"/>
</dbReference>
<reference evidence="4 5" key="1">
    <citation type="submission" date="2017-04" db="EMBL/GenBank/DDBJ databases">
        <title>Unexpected and diverse lifestyles within the genus Limnohabitans.</title>
        <authorList>
            <person name="Kasalicky V."/>
            <person name="Mehrshad M."/>
            <person name="Andrei S.-A."/>
            <person name="Salcher M."/>
            <person name="Kratochvilova H."/>
            <person name="Simek K."/>
            <person name="Ghai R."/>
        </authorList>
    </citation>
    <scope>NUCLEOTIDE SEQUENCE [LARGE SCALE GENOMIC DNA]</scope>
    <source>
        <strain evidence="4 5">MWH-C5</strain>
    </source>
</reference>
<dbReference type="EMBL" id="NESP01000001">
    <property type="protein sequence ID" value="PUE58347.1"/>
    <property type="molecule type" value="Genomic_DNA"/>
</dbReference>
<accession>A0A315FY97</accession>
<dbReference type="SUPFAM" id="SSF54631">
    <property type="entry name" value="CBS-domain pair"/>
    <property type="match status" value="1"/>
</dbReference>
<dbReference type="InterPro" id="IPR051257">
    <property type="entry name" value="Diverse_CBS-Domain"/>
</dbReference>
<feature type="domain" description="CBS" evidence="3">
    <location>
        <begin position="80"/>
        <end position="136"/>
    </location>
</feature>
<dbReference type="Proteomes" id="UP000251341">
    <property type="component" value="Unassembled WGS sequence"/>
</dbReference>
<name>A0A315FY97_9BURK</name>
<evidence type="ECO:0000256" key="1">
    <source>
        <dbReference type="ARBA" id="ARBA00023122"/>
    </source>
</evidence>
<dbReference type="AlphaFoldDB" id="A0A315FY97"/>
<dbReference type="PANTHER" id="PTHR43080:SF2">
    <property type="entry name" value="CBS DOMAIN-CONTAINING PROTEIN"/>
    <property type="match status" value="1"/>
</dbReference>
<evidence type="ECO:0000313" key="4">
    <source>
        <dbReference type="EMBL" id="PUE58347.1"/>
    </source>
</evidence>
<protein>
    <submittedName>
        <fullName evidence="4">Histidine kinase</fullName>
    </submittedName>
</protein>
<dbReference type="RefSeq" id="WP_108401493.1">
    <property type="nucleotide sequence ID" value="NZ_NESP01000001.1"/>
</dbReference>
<keyword evidence="4" id="KW-0418">Kinase</keyword>
<dbReference type="PANTHER" id="PTHR43080">
    <property type="entry name" value="CBS DOMAIN-CONTAINING PROTEIN CBSX3, MITOCHONDRIAL"/>
    <property type="match status" value="1"/>
</dbReference>
<dbReference type="SMART" id="SM00116">
    <property type="entry name" value="CBS"/>
    <property type="match status" value="2"/>
</dbReference>
<keyword evidence="4" id="KW-0808">Transferase</keyword>
<gene>
    <name evidence="4" type="ORF">B9Z44_01250</name>
</gene>
<proteinExistence type="predicted"/>
<keyword evidence="5" id="KW-1185">Reference proteome</keyword>
<dbReference type="InterPro" id="IPR046342">
    <property type="entry name" value="CBS_dom_sf"/>
</dbReference>